<dbReference type="Pfam" id="PF03169">
    <property type="entry name" value="OPT"/>
    <property type="match status" value="1"/>
</dbReference>
<name>A0AAF0W272_DAUCS</name>
<accession>A0AAF0W272</accession>
<feature type="transmembrane region" description="Helical" evidence="8">
    <location>
        <begin position="50"/>
        <end position="70"/>
    </location>
</feature>
<feature type="region of interest" description="Disordered" evidence="7">
    <location>
        <begin position="1"/>
        <end position="26"/>
    </location>
</feature>
<evidence type="ECO:0000256" key="4">
    <source>
        <dbReference type="ARBA" id="ARBA00022692"/>
    </source>
</evidence>
<evidence type="ECO:0000256" key="3">
    <source>
        <dbReference type="ARBA" id="ARBA00022448"/>
    </source>
</evidence>
<gene>
    <name evidence="9" type="ORF">DCAR_0100943</name>
</gene>
<dbReference type="Proteomes" id="UP000077755">
    <property type="component" value="Chromosome 1"/>
</dbReference>
<dbReference type="GO" id="GO:0035673">
    <property type="term" value="F:oligopeptide transmembrane transporter activity"/>
    <property type="evidence" value="ECO:0007669"/>
    <property type="project" value="InterPro"/>
</dbReference>
<protein>
    <submittedName>
        <fullName evidence="9">Uncharacterized protein</fullName>
    </submittedName>
</protein>
<dbReference type="EMBL" id="CP093343">
    <property type="protein sequence ID" value="WOG81792.1"/>
    <property type="molecule type" value="Genomic_DNA"/>
</dbReference>
<keyword evidence="5 8" id="KW-1133">Transmembrane helix</keyword>
<keyword evidence="3" id="KW-0813">Transport</keyword>
<evidence type="ECO:0000313" key="9">
    <source>
        <dbReference type="EMBL" id="WOG81792.1"/>
    </source>
</evidence>
<comment type="similarity">
    <text evidence="2">Belongs to the YSL (TC 2.A.67.2) family.</text>
</comment>
<comment type="subcellular location">
    <subcellularLocation>
        <location evidence="1">Membrane</location>
        <topology evidence="1">Multi-pass membrane protein</topology>
    </subcellularLocation>
</comment>
<evidence type="ECO:0000256" key="7">
    <source>
        <dbReference type="SAM" id="MobiDB-lite"/>
    </source>
</evidence>
<sequence length="145" mass="15834">MASIRDDEAYPDGASQGKNGPENDDHEKKEVLSVEMIFKDKEVPTWRSQLTIRAFVVSFVLGILFSVIVMKLNLTTGIIPSLNVSAGMLGFFFIKVWTAFLDKSGLLKVPFTRQENTCVVATSGIAFSGGFGNFCGTFILMAQAV</sequence>
<keyword evidence="10" id="KW-1185">Reference proteome</keyword>
<feature type="transmembrane region" description="Helical" evidence="8">
    <location>
        <begin position="120"/>
        <end position="142"/>
    </location>
</feature>
<dbReference type="KEGG" id="dcr:108227934"/>
<evidence type="ECO:0000256" key="5">
    <source>
        <dbReference type="ARBA" id="ARBA00022989"/>
    </source>
</evidence>
<feature type="transmembrane region" description="Helical" evidence="8">
    <location>
        <begin position="82"/>
        <end position="100"/>
    </location>
</feature>
<evidence type="ECO:0000256" key="8">
    <source>
        <dbReference type="SAM" id="Phobius"/>
    </source>
</evidence>
<organism evidence="9 10">
    <name type="scientific">Daucus carota subsp. sativus</name>
    <name type="common">Carrot</name>
    <dbReference type="NCBI Taxonomy" id="79200"/>
    <lineage>
        <taxon>Eukaryota</taxon>
        <taxon>Viridiplantae</taxon>
        <taxon>Streptophyta</taxon>
        <taxon>Embryophyta</taxon>
        <taxon>Tracheophyta</taxon>
        <taxon>Spermatophyta</taxon>
        <taxon>Magnoliopsida</taxon>
        <taxon>eudicotyledons</taxon>
        <taxon>Gunneridae</taxon>
        <taxon>Pentapetalae</taxon>
        <taxon>asterids</taxon>
        <taxon>campanulids</taxon>
        <taxon>Apiales</taxon>
        <taxon>Apiaceae</taxon>
        <taxon>Apioideae</taxon>
        <taxon>Scandiceae</taxon>
        <taxon>Daucinae</taxon>
        <taxon>Daucus</taxon>
        <taxon>Daucus sect. Daucus</taxon>
    </lineage>
</organism>
<dbReference type="GO" id="GO:0016020">
    <property type="term" value="C:membrane"/>
    <property type="evidence" value="ECO:0007669"/>
    <property type="project" value="UniProtKB-SubCell"/>
</dbReference>
<dbReference type="InterPro" id="IPR045035">
    <property type="entry name" value="YSL-like"/>
</dbReference>
<dbReference type="InterPro" id="IPR004813">
    <property type="entry name" value="OPT"/>
</dbReference>
<proteinExistence type="inferred from homology"/>
<evidence type="ECO:0000313" key="10">
    <source>
        <dbReference type="Proteomes" id="UP000077755"/>
    </source>
</evidence>
<reference evidence="9" key="2">
    <citation type="submission" date="2022-03" db="EMBL/GenBank/DDBJ databases">
        <title>Draft title - Genomic analysis of global carrot germplasm unveils the trajectory of domestication and the origin of high carotenoid orange carrot.</title>
        <authorList>
            <person name="Iorizzo M."/>
            <person name="Ellison S."/>
            <person name="Senalik D."/>
            <person name="Macko-Podgorni A."/>
            <person name="Grzebelus D."/>
            <person name="Bostan H."/>
            <person name="Rolling W."/>
            <person name="Curaba J."/>
            <person name="Simon P."/>
        </authorList>
    </citation>
    <scope>NUCLEOTIDE SEQUENCE</scope>
    <source>
        <tissue evidence="9">Leaf</tissue>
    </source>
</reference>
<evidence type="ECO:0000256" key="2">
    <source>
        <dbReference type="ARBA" id="ARBA00010276"/>
    </source>
</evidence>
<reference evidence="9" key="1">
    <citation type="journal article" date="2016" name="Nat. Genet.">
        <title>A high-quality carrot genome assembly provides new insights into carotenoid accumulation and asterid genome evolution.</title>
        <authorList>
            <person name="Iorizzo M."/>
            <person name="Ellison S."/>
            <person name="Senalik D."/>
            <person name="Zeng P."/>
            <person name="Satapoomin P."/>
            <person name="Huang J."/>
            <person name="Bowman M."/>
            <person name="Iovene M."/>
            <person name="Sanseverino W."/>
            <person name="Cavagnaro P."/>
            <person name="Yildiz M."/>
            <person name="Macko-Podgorni A."/>
            <person name="Moranska E."/>
            <person name="Grzebelus E."/>
            <person name="Grzebelus D."/>
            <person name="Ashrafi H."/>
            <person name="Zheng Z."/>
            <person name="Cheng S."/>
            <person name="Spooner D."/>
            <person name="Van Deynze A."/>
            <person name="Simon P."/>
        </authorList>
    </citation>
    <scope>NUCLEOTIDE SEQUENCE</scope>
    <source>
        <tissue evidence="9">Leaf</tissue>
    </source>
</reference>
<dbReference type="AlphaFoldDB" id="A0AAF0W272"/>
<evidence type="ECO:0000256" key="1">
    <source>
        <dbReference type="ARBA" id="ARBA00004141"/>
    </source>
</evidence>
<dbReference type="PANTHER" id="PTHR31645:SF22">
    <property type="entry name" value="METAL-NICOTIANAMINE TRANSPORTER YSL7-RELATED"/>
    <property type="match status" value="1"/>
</dbReference>
<dbReference type="PANTHER" id="PTHR31645">
    <property type="entry name" value="OLIGOPEPTIDE TRANSPORTER YGL114W-RELATED"/>
    <property type="match status" value="1"/>
</dbReference>
<keyword evidence="4 8" id="KW-0812">Transmembrane</keyword>
<evidence type="ECO:0000256" key="6">
    <source>
        <dbReference type="ARBA" id="ARBA00023136"/>
    </source>
</evidence>
<keyword evidence="6 8" id="KW-0472">Membrane</keyword>